<reference evidence="1" key="1">
    <citation type="submission" date="2020-04" db="EMBL/GenBank/DDBJ databases">
        <authorList>
            <person name="Alioto T."/>
            <person name="Alioto T."/>
            <person name="Gomez Garrido J."/>
        </authorList>
    </citation>
    <scope>NUCLEOTIDE SEQUENCE</scope>
    <source>
        <strain evidence="1">A484AB</strain>
    </source>
</reference>
<proteinExistence type="predicted"/>
<comment type="caution">
    <text evidence="1">The sequence shown here is derived from an EMBL/GenBank/DDBJ whole genome shotgun (WGS) entry which is preliminary data.</text>
</comment>
<name>A0A6S7J090_PARCT</name>
<dbReference type="Proteomes" id="UP001152795">
    <property type="component" value="Unassembled WGS sequence"/>
</dbReference>
<dbReference type="EMBL" id="CACRXK020012645">
    <property type="protein sequence ID" value="CAB4023728.1"/>
    <property type="molecule type" value="Genomic_DNA"/>
</dbReference>
<evidence type="ECO:0000313" key="1">
    <source>
        <dbReference type="EMBL" id="CAB4023728.1"/>
    </source>
</evidence>
<organism evidence="1 2">
    <name type="scientific">Paramuricea clavata</name>
    <name type="common">Red gorgonian</name>
    <name type="synonym">Violescent sea-whip</name>
    <dbReference type="NCBI Taxonomy" id="317549"/>
    <lineage>
        <taxon>Eukaryota</taxon>
        <taxon>Metazoa</taxon>
        <taxon>Cnidaria</taxon>
        <taxon>Anthozoa</taxon>
        <taxon>Octocorallia</taxon>
        <taxon>Malacalcyonacea</taxon>
        <taxon>Plexauridae</taxon>
        <taxon>Paramuricea</taxon>
    </lineage>
</organism>
<gene>
    <name evidence="1" type="ORF">PACLA_8A018553</name>
</gene>
<keyword evidence="2" id="KW-1185">Reference proteome</keyword>
<dbReference type="AlphaFoldDB" id="A0A6S7J090"/>
<sequence length="80" mass="9076">MESAECASKGIDWSVLSTDSVDSQAALFNDLIQLGLNNIMPEKTRVIHRNDVTWMTNHLKELIVKRQAAWAQGNQTLFKF</sequence>
<protein>
    <submittedName>
        <fullName evidence="1">Uncharacterized protein</fullName>
    </submittedName>
</protein>
<accession>A0A6S7J090</accession>
<evidence type="ECO:0000313" key="2">
    <source>
        <dbReference type="Proteomes" id="UP001152795"/>
    </source>
</evidence>